<keyword evidence="3" id="KW-1185">Reference proteome</keyword>
<proteinExistence type="predicted"/>
<protein>
    <submittedName>
        <fullName evidence="2">Uncharacterized protein</fullName>
    </submittedName>
</protein>
<comment type="caution">
    <text evidence="2">The sequence shown here is derived from an EMBL/GenBank/DDBJ whole genome shotgun (WGS) entry which is preliminary data.</text>
</comment>
<evidence type="ECO:0000256" key="1">
    <source>
        <dbReference type="SAM" id="Phobius"/>
    </source>
</evidence>
<feature type="transmembrane region" description="Helical" evidence="1">
    <location>
        <begin position="12"/>
        <end position="37"/>
    </location>
</feature>
<reference evidence="2 3" key="1">
    <citation type="journal article" date="2018" name="Int. J. Syst. Evol. Microbiol.">
        <title>Parvibium lacunae gen. nov., sp. nov., a new member of the family Alcaligenaceae isolated from a freshwater pond.</title>
        <authorList>
            <person name="Chen W.M."/>
            <person name="Xie P.B."/>
            <person name="Hsu M.Y."/>
            <person name="Sheu S.Y."/>
        </authorList>
    </citation>
    <scope>NUCLEOTIDE SEQUENCE [LARGE SCALE GENOMIC DNA]</scope>
    <source>
        <strain evidence="2 3">KMB9</strain>
    </source>
</reference>
<sequence>MFACQVSLKRSHYFCWALALAGGLCLISLALLCYWALHANKLETAQTLVVTSLVFAGYGCGLVVWRLFWQTPKVQAISLDHRGRFYIQFAQHATVWDGQEVQGIWQLCPWLVVVYGQSNQVWWLWCDSMSAQNWQKLLVWQAWWRRYR</sequence>
<accession>A0A368L3U9</accession>
<keyword evidence="1" id="KW-1133">Transmembrane helix</keyword>
<dbReference type="Proteomes" id="UP000252357">
    <property type="component" value="Unassembled WGS sequence"/>
</dbReference>
<feature type="transmembrane region" description="Helical" evidence="1">
    <location>
        <begin position="49"/>
        <end position="69"/>
    </location>
</feature>
<organism evidence="2 3">
    <name type="scientific">Parvibium lacunae</name>
    <dbReference type="NCBI Taxonomy" id="1888893"/>
    <lineage>
        <taxon>Bacteria</taxon>
        <taxon>Pseudomonadati</taxon>
        <taxon>Pseudomonadota</taxon>
        <taxon>Betaproteobacteria</taxon>
        <taxon>Burkholderiales</taxon>
        <taxon>Alcaligenaceae</taxon>
        <taxon>Parvibium</taxon>
    </lineage>
</organism>
<gene>
    <name evidence="2" type="ORF">DU000_05250</name>
</gene>
<keyword evidence="1" id="KW-0472">Membrane</keyword>
<keyword evidence="1" id="KW-0812">Transmembrane</keyword>
<name>A0A368L3U9_9BURK</name>
<dbReference type="AlphaFoldDB" id="A0A368L3U9"/>
<dbReference type="EMBL" id="QPGB01000002">
    <property type="protein sequence ID" value="RCS58234.1"/>
    <property type="molecule type" value="Genomic_DNA"/>
</dbReference>
<evidence type="ECO:0000313" key="2">
    <source>
        <dbReference type="EMBL" id="RCS58234.1"/>
    </source>
</evidence>
<evidence type="ECO:0000313" key="3">
    <source>
        <dbReference type="Proteomes" id="UP000252357"/>
    </source>
</evidence>